<keyword evidence="4 7" id="KW-0812">Transmembrane</keyword>
<comment type="caution">
    <text evidence="9">The sequence shown here is derived from an EMBL/GenBank/DDBJ whole genome shotgun (WGS) entry which is preliminary data.</text>
</comment>
<dbReference type="InterPro" id="IPR025966">
    <property type="entry name" value="OppC_N"/>
</dbReference>
<gene>
    <name evidence="9" type="ORF">ENM31_02930</name>
</gene>
<feature type="transmembrane region" description="Helical" evidence="7">
    <location>
        <begin position="240"/>
        <end position="261"/>
    </location>
</feature>
<dbReference type="PANTHER" id="PTHR43386:SF23">
    <property type="entry name" value="ABC TRANSPORTER"/>
    <property type="match status" value="1"/>
</dbReference>
<feature type="transmembrane region" description="Helical" evidence="7">
    <location>
        <begin position="122"/>
        <end position="150"/>
    </location>
</feature>
<feature type="domain" description="ABC transmembrane type-1" evidence="8">
    <location>
        <begin position="74"/>
        <end position="262"/>
    </location>
</feature>
<proteinExistence type="inferred from homology"/>
<dbReference type="PROSITE" id="PS50928">
    <property type="entry name" value="ABC_TM1"/>
    <property type="match status" value="1"/>
</dbReference>
<name>A0A7J3VSZ8_CALS0</name>
<feature type="transmembrane region" description="Helical" evidence="7">
    <location>
        <begin position="72"/>
        <end position="102"/>
    </location>
</feature>
<dbReference type="InterPro" id="IPR035906">
    <property type="entry name" value="MetI-like_sf"/>
</dbReference>
<keyword evidence="6 7" id="KW-0472">Membrane</keyword>
<evidence type="ECO:0000256" key="6">
    <source>
        <dbReference type="ARBA" id="ARBA00023136"/>
    </source>
</evidence>
<accession>A0A7J3VSZ8</accession>
<evidence type="ECO:0000256" key="7">
    <source>
        <dbReference type="RuleBase" id="RU363032"/>
    </source>
</evidence>
<evidence type="ECO:0000256" key="1">
    <source>
        <dbReference type="ARBA" id="ARBA00004651"/>
    </source>
</evidence>
<evidence type="ECO:0000256" key="4">
    <source>
        <dbReference type="ARBA" id="ARBA00022692"/>
    </source>
</evidence>
<feature type="transmembrane region" description="Helical" evidence="7">
    <location>
        <begin position="199"/>
        <end position="219"/>
    </location>
</feature>
<reference evidence="9" key="1">
    <citation type="journal article" date="2020" name="mSystems">
        <title>Genome- and Community-Level Interaction Insights into Carbon Utilization and Element Cycling Functions of Hydrothermarchaeota in Hydrothermal Sediment.</title>
        <authorList>
            <person name="Zhou Z."/>
            <person name="Liu Y."/>
            <person name="Xu W."/>
            <person name="Pan J."/>
            <person name="Luo Z.H."/>
            <person name="Li M."/>
        </authorList>
    </citation>
    <scope>NUCLEOTIDE SEQUENCE [LARGE SCALE GENOMIC DNA]</scope>
    <source>
        <strain evidence="9">SpSt-1074</strain>
    </source>
</reference>
<dbReference type="GO" id="GO:0055085">
    <property type="term" value="P:transmembrane transport"/>
    <property type="evidence" value="ECO:0007669"/>
    <property type="project" value="InterPro"/>
</dbReference>
<sequence length="274" mass="30020">MSRELWLRFKRNRGAMFGVFTLAFLSLFSVSVVLTGRAGPFELVSDPFQPPSLQHPFGTDDLGRDIFVQSAYGLSITLMVGAAAAFLSGLIGILIGSVSGYFRGAVEQATTAIIEIFQSLPLFFLVLVLISFFGSNIVNIILALGLTLWASTARIQRGQVISVKNQTFVEMSKLVGEKEYNILIREILPNSVQPSIVNISYTASIAIIVESGLAFLGLGDPRMMSLGFIIGNARYFFFQAWWMGLLPGILLFLTVLSLNMVSDGFNEMLNPKRG</sequence>
<dbReference type="GO" id="GO:0005886">
    <property type="term" value="C:plasma membrane"/>
    <property type="evidence" value="ECO:0007669"/>
    <property type="project" value="UniProtKB-SubCell"/>
</dbReference>
<protein>
    <submittedName>
        <fullName evidence="9">ABC transporter permease</fullName>
    </submittedName>
</protein>
<dbReference type="Pfam" id="PF00528">
    <property type="entry name" value="BPD_transp_1"/>
    <property type="match status" value="1"/>
</dbReference>
<dbReference type="CDD" id="cd06261">
    <property type="entry name" value="TM_PBP2"/>
    <property type="match status" value="1"/>
</dbReference>
<comment type="similarity">
    <text evidence="7">Belongs to the binding-protein-dependent transport system permease family.</text>
</comment>
<dbReference type="InterPro" id="IPR000515">
    <property type="entry name" value="MetI-like"/>
</dbReference>
<evidence type="ECO:0000313" key="9">
    <source>
        <dbReference type="EMBL" id="HHM44237.1"/>
    </source>
</evidence>
<evidence type="ECO:0000256" key="2">
    <source>
        <dbReference type="ARBA" id="ARBA00022448"/>
    </source>
</evidence>
<dbReference type="AlphaFoldDB" id="A0A7J3VSZ8"/>
<dbReference type="Gene3D" id="1.10.3720.10">
    <property type="entry name" value="MetI-like"/>
    <property type="match status" value="1"/>
</dbReference>
<dbReference type="InterPro" id="IPR050366">
    <property type="entry name" value="BP-dependent_transpt_permease"/>
</dbReference>
<comment type="subcellular location">
    <subcellularLocation>
        <location evidence="1 7">Cell membrane</location>
        <topology evidence="1 7">Multi-pass membrane protein</topology>
    </subcellularLocation>
</comment>
<dbReference type="Pfam" id="PF12911">
    <property type="entry name" value="OppC_N"/>
    <property type="match status" value="1"/>
</dbReference>
<keyword evidence="3" id="KW-1003">Cell membrane</keyword>
<dbReference type="EMBL" id="DRXH01000098">
    <property type="protein sequence ID" value="HHM44237.1"/>
    <property type="molecule type" value="Genomic_DNA"/>
</dbReference>
<evidence type="ECO:0000259" key="8">
    <source>
        <dbReference type="PROSITE" id="PS50928"/>
    </source>
</evidence>
<dbReference type="SUPFAM" id="SSF161098">
    <property type="entry name" value="MetI-like"/>
    <property type="match status" value="1"/>
</dbReference>
<dbReference type="PANTHER" id="PTHR43386">
    <property type="entry name" value="OLIGOPEPTIDE TRANSPORT SYSTEM PERMEASE PROTEIN APPC"/>
    <property type="match status" value="1"/>
</dbReference>
<keyword evidence="2 7" id="KW-0813">Transport</keyword>
<evidence type="ECO:0000256" key="3">
    <source>
        <dbReference type="ARBA" id="ARBA00022475"/>
    </source>
</evidence>
<evidence type="ECO:0000256" key="5">
    <source>
        <dbReference type="ARBA" id="ARBA00022989"/>
    </source>
</evidence>
<organism evidence="9">
    <name type="scientific">Caldiarchaeum subterraneum</name>
    <dbReference type="NCBI Taxonomy" id="311458"/>
    <lineage>
        <taxon>Archaea</taxon>
        <taxon>Nitrososphaerota</taxon>
        <taxon>Candidatus Caldarchaeales</taxon>
        <taxon>Candidatus Caldarchaeaceae</taxon>
        <taxon>Candidatus Caldarchaeum</taxon>
    </lineage>
</organism>
<keyword evidence="5 7" id="KW-1133">Transmembrane helix</keyword>